<evidence type="ECO:0000259" key="2">
    <source>
        <dbReference type="Pfam" id="PF02541"/>
    </source>
</evidence>
<dbReference type="Gene3D" id="3.30.420.150">
    <property type="entry name" value="Exopolyphosphatase. Domain 2"/>
    <property type="match status" value="1"/>
</dbReference>
<organism evidence="3 4">
    <name type="scientific">Dialister invisus</name>
    <dbReference type="NCBI Taxonomy" id="218538"/>
    <lineage>
        <taxon>Bacteria</taxon>
        <taxon>Bacillati</taxon>
        <taxon>Bacillota</taxon>
        <taxon>Negativicutes</taxon>
        <taxon>Veillonellales</taxon>
        <taxon>Veillonellaceae</taxon>
        <taxon>Dialister</taxon>
    </lineage>
</organism>
<accession>A0A930FNZ7</accession>
<dbReference type="PANTHER" id="PTHR30005">
    <property type="entry name" value="EXOPOLYPHOSPHATASE"/>
    <property type="match status" value="1"/>
</dbReference>
<dbReference type="Proteomes" id="UP000757890">
    <property type="component" value="Unassembled WGS sequence"/>
</dbReference>
<dbReference type="InterPro" id="IPR050273">
    <property type="entry name" value="GppA/Ppx_hydrolase"/>
</dbReference>
<dbReference type="CDD" id="cd24054">
    <property type="entry name" value="ASKHA_NBD_AaPPX-GppA_MtPPX2-like"/>
    <property type="match status" value="1"/>
</dbReference>
<name>A0A930FNZ7_9FIRM</name>
<dbReference type="InterPro" id="IPR003695">
    <property type="entry name" value="Ppx_GppA_N"/>
</dbReference>
<dbReference type="InterPro" id="IPR043129">
    <property type="entry name" value="ATPase_NBD"/>
</dbReference>
<comment type="similarity">
    <text evidence="1">Belongs to the GppA/Ppx family.</text>
</comment>
<evidence type="ECO:0000313" key="4">
    <source>
        <dbReference type="Proteomes" id="UP000757890"/>
    </source>
</evidence>
<feature type="domain" description="Ppx/GppA phosphatase N-terminal" evidence="2">
    <location>
        <begin position="23"/>
        <end position="295"/>
    </location>
</feature>
<evidence type="ECO:0000256" key="1">
    <source>
        <dbReference type="ARBA" id="ARBA00007125"/>
    </source>
</evidence>
<dbReference type="Gene3D" id="3.30.420.40">
    <property type="match status" value="1"/>
</dbReference>
<comment type="caution">
    <text evidence="3">The sequence shown here is derived from an EMBL/GenBank/DDBJ whole genome shotgun (WGS) entry which is preliminary data.</text>
</comment>
<proteinExistence type="inferred from homology"/>
<dbReference type="EMBL" id="JABZMK010000013">
    <property type="protein sequence ID" value="MBF1129194.1"/>
    <property type="molecule type" value="Genomic_DNA"/>
</dbReference>
<dbReference type="SUPFAM" id="SSF53067">
    <property type="entry name" value="Actin-like ATPase domain"/>
    <property type="match status" value="2"/>
</dbReference>
<dbReference type="Pfam" id="PF02541">
    <property type="entry name" value="Ppx-GppA"/>
    <property type="match status" value="1"/>
</dbReference>
<gene>
    <name evidence="3" type="ORF">HXL70_04005</name>
</gene>
<protein>
    <submittedName>
        <fullName evidence="3">Ppx/GppA family phosphatase</fullName>
    </submittedName>
</protein>
<evidence type="ECO:0000313" key="3">
    <source>
        <dbReference type="EMBL" id="MBF1129194.1"/>
    </source>
</evidence>
<dbReference type="PANTHER" id="PTHR30005:SF0">
    <property type="entry name" value="RETROGRADE REGULATION PROTEIN 2"/>
    <property type="match status" value="1"/>
</dbReference>
<reference evidence="3" key="1">
    <citation type="submission" date="2020-04" db="EMBL/GenBank/DDBJ databases">
        <title>Deep metagenomics examines the oral microbiome during advanced dental caries in children, revealing novel taxa and co-occurrences with host molecules.</title>
        <authorList>
            <person name="Baker J.L."/>
            <person name="Morton J.T."/>
            <person name="Dinis M."/>
            <person name="Alvarez R."/>
            <person name="Tran N.C."/>
            <person name="Knight R."/>
            <person name="Edlund A."/>
        </authorList>
    </citation>
    <scope>NUCLEOTIDE SEQUENCE</scope>
    <source>
        <strain evidence="3">JCVI_32_bin.14</strain>
    </source>
</reference>
<dbReference type="AlphaFoldDB" id="A0A930FNZ7"/>
<sequence length="303" mass="33108">MNRAIIDIGTNSVRLLEARKSETGEWDVVRKEINSTRLGEGMTESASIADGSRHRTLKAIEEFAAMARSDGFTDIRAYGTSIMRDAKEGSEFADEITSTSGVPVRILSGREEAYYSYIGAAGTSAVVTSVVDIGGGSTEICIGFSADIGMRYSFPLGAVRCSHFFDTTTARGIGELKKYCFETFRKTKLIDEAEAVKNWVVVGGTVTSMAAVLQQLEVYDAEKVQGYVMDQSKVTDLLDRLCHMSYDEKCNLPGMRPERADIIVAGVAILDSLMEYFAVSEVKVSDRDLSEGLLNADTMMPKD</sequence>